<dbReference type="InterPro" id="IPR050900">
    <property type="entry name" value="Transposase_IS3/IS150/IS904"/>
</dbReference>
<accession>A0A160KUG2</accession>
<dbReference type="InterPro" id="IPR048020">
    <property type="entry name" value="Transpos_IS3"/>
</dbReference>
<dbReference type="Pfam" id="PF13333">
    <property type="entry name" value="rve_2"/>
    <property type="match status" value="1"/>
</dbReference>
<keyword evidence="4" id="KW-1185">Reference proteome</keyword>
<evidence type="ECO:0000259" key="2">
    <source>
        <dbReference type="PROSITE" id="PS50994"/>
    </source>
</evidence>
<gene>
    <name evidence="3" type="ORF">A6122_2093</name>
</gene>
<dbReference type="PATRIC" id="fig|33888.3.peg.2327"/>
<organism evidence="3 4">
    <name type="scientific">Rathayibacter tritici</name>
    <dbReference type="NCBI Taxonomy" id="33888"/>
    <lineage>
        <taxon>Bacteria</taxon>
        <taxon>Bacillati</taxon>
        <taxon>Actinomycetota</taxon>
        <taxon>Actinomycetes</taxon>
        <taxon>Micrococcales</taxon>
        <taxon>Microbacteriaceae</taxon>
        <taxon>Rathayibacter</taxon>
    </lineage>
</organism>
<dbReference type="InterPro" id="IPR001584">
    <property type="entry name" value="Integrase_cat-core"/>
</dbReference>
<feature type="region of interest" description="Disordered" evidence="1">
    <location>
        <begin position="1"/>
        <end position="28"/>
    </location>
</feature>
<dbReference type="EMBL" id="CP015515">
    <property type="protein sequence ID" value="AND17217.1"/>
    <property type="molecule type" value="Genomic_DNA"/>
</dbReference>
<dbReference type="NCBIfam" id="NF033516">
    <property type="entry name" value="transpos_IS3"/>
    <property type="match status" value="1"/>
</dbReference>
<sequence length="206" mass="23535">MRAAGLEPCQPKPWRPVTTTPGDPTDIPDLVKRDFTTNRPGCKWVGDITYIRTWEGWVYLATVLDCYSKKVVGYALADHMRTELVSEALEMAARNQPNRAAKTIFHSDRGSVYTSADFGKLAKKLDIRQSMGRTGVCWDNAWAESFNGTLKNERCNRTQYPTREKAIRDVTRYIELRYNQQRLHSGLGYRTPNEAEQAWITENLAA</sequence>
<dbReference type="Proteomes" id="UP000077071">
    <property type="component" value="Chromosome"/>
</dbReference>
<dbReference type="GO" id="GO:0015074">
    <property type="term" value="P:DNA integration"/>
    <property type="evidence" value="ECO:0007669"/>
    <property type="project" value="InterPro"/>
</dbReference>
<protein>
    <recommendedName>
        <fullName evidence="2">Integrase catalytic domain-containing protein</fullName>
    </recommendedName>
</protein>
<evidence type="ECO:0000256" key="1">
    <source>
        <dbReference type="SAM" id="MobiDB-lite"/>
    </source>
</evidence>
<dbReference type="InterPro" id="IPR036397">
    <property type="entry name" value="RNaseH_sf"/>
</dbReference>
<dbReference type="InterPro" id="IPR012337">
    <property type="entry name" value="RNaseH-like_sf"/>
</dbReference>
<dbReference type="PANTHER" id="PTHR46889:SF4">
    <property type="entry name" value="TRANSPOSASE INSO FOR INSERTION SEQUENCE ELEMENT IS911B-RELATED"/>
    <property type="match status" value="1"/>
</dbReference>
<evidence type="ECO:0000313" key="4">
    <source>
        <dbReference type="Proteomes" id="UP000077071"/>
    </source>
</evidence>
<dbReference type="PANTHER" id="PTHR46889">
    <property type="entry name" value="TRANSPOSASE INSF FOR INSERTION SEQUENCE IS3B-RELATED"/>
    <property type="match status" value="1"/>
</dbReference>
<name>A0A160KUG2_9MICO</name>
<feature type="domain" description="Integrase catalytic" evidence="2">
    <location>
        <begin position="36"/>
        <end position="200"/>
    </location>
</feature>
<dbReference type="GO" id="GO:0003676">
    <property type="term" value="F:nucleic acid binding"/>
    <property type="evidence" value="ECO:0007669"/>
    <property type="project" value="InterPro"/>
</dbReference>
<dbReference type="SUPFAM" id="SSF53098">
    <property type="entry name" value="Ribonuclease H-like"/>
    <property type="match status" value="1"/>
</dbReference>
<dbReference type="Pfam" id="PF00665">
    <property type="entry name" value="rve"/>
    <property type="match status" value="1"/>
</dbReference>
<proteinExistence type="predicted"/>
<dbReference type="AlphaFoldDB" id="A0A160KUG2"/>
<dbReference type="PROSITE" id="PS50994">
    <property type="entry name" value="INTEGRASE"/>
    <property type="match status" value="1"/>
</dbReference>
<dbReference type="Gene3D" id="3.30.420.10">
    <property type="entry name" value="Ribonuclease H-like superfamily/Ribonuclease H"/>
    <property type="match status" value="1"/>
</dbReference>
<dbReference type="KEGG" id="rtn:A6122_2093"/>
<feature type="compositionally biased region" description="Low complexity" evidence="1">
    <location>
        <begin position="16"/>
        <end position="28"/>
    </location>
</feature>
<reference evidence="3 4" key="1">
    <citation type="submission" date="2016-05" db="EMBL/GenBank/DDBJ databases">
        <title>Complete genome sequence of Rathayibacter tritici NCPPB 1953.</title>
        <authorList>
            <person name="Park J."/>
            <person name="Lee H.-H."/>
            <person name="Lee S.-W."/>
            <person name="Seo Y.-S."/>
        </authorList>
    </citation>
    <scope>NUCLEOTIDE SEQUENCE [LARGE SCALE GENOMIC DNA]</scope>
    <source>
        <strain evidence="3 4">NCPPB 1953</strain>
    </source>
</reference>
<evidence type="ECO:0000313" key="3">
    <source>
        <dbReference type="EMBL" id="AND17217.1"/>
    </source>
</evidence>